<sequence>MFSNSRPSLTQSSQDSTYFFAVGRLLRTRPVVKRSTPSTSRDLMLRTPPQMHRPLHKCHPYKRTRYTSHVNSKPYQISQEDINKFVEAVRPPSTSTLAGAKYPQITLLARKDEQNHDILEPQPWYVIIFDFFVALPVKVRECRAVQFVSPAANNQ</sequence>
<organism evidence="2 3">
    <name type="scientific">Tetrapyrgos nigripes</name>
    <dbReference type="NCBI Taxonomy" id="182062"/>
    <lineage>
        <taxon>Eukaryota</taxon>
        <taxon>Fungi</taxon>
        <taxon>Dikarya</taxon>
        <taxon>Basidiomycota</taxon>
        <taxon>Agaricomycotina</taxon>
        <taxon>Agaricomycetes</taxon>
        <taxon>Agaricomycetidae</taxon>
        <taxon>Agaricales</taxon>
        <taxon>Marasmiineae</taxon>
        <taxon>Marasmiaceae</taxon>
        <taxon>Tetrapyrgos</taxon>
    </lineage>
</organism>
<dbReference type="AlphaFoldDB" id="A0A8H5CLE4"/>
<reference evidence="2 3" key="1">
    <citation type="journal article" date="2020" name="ISME J.">
        <title>Uncovering the hidden diversity of litter-decomposition mechanisms in mushroom-forming fungi.</title>
        <authorList>
            <person name="Floudas D."/>
            <person name="Bentzer J."/>
            <person name="Ahren D."/>
            <person name="Johansson T."/>
            <person name="Persson P."/>
            <person name="Tunlid A."/>
        </authorList>
    </citation>
    <scope>NUCLEOTIDE SEQUENCE [LARGE SCALE GENOMIC DNA]</scope>
    <source>
        <strain evidence="2 3">CBS 291.85</strain>
    </source>
</reference>
<feature type="region of interest" description="Disordered" evidence="1">
    <location>
        <begin position="32"/>
        <end position="54"/>
    </location>
</feature>
<evidence type="ECO:0000256" key="1">
    <source>
        <dbReference type="SAM" id="MobiDB-lite"/>
    </source>
</evidence>
<comment type="caution">
    <text evidence="2">The sequence shown here is derived from an EMBL/GenBank/DDBJ whole genome shotgun (WGS) entry which is preliminary data.</text>
</comment>
<evidence type="ECO:0000313" key="3">
    <source>
        <dbReference type="Proteomes" id="UP000559256"/>
    </source>
</evidence>
<dbReference type="Proteomes" id="UP000559256">
    <property type="component" value="Unassembled WGS sequence"/>
</dbReference>
<name>A0A8H5CLE4_9AGAR</name>
<protein>
    <submittedName>
        <fullName evidence="2">Uncharacterized protein</fullName>
    </submittedName>
</protein>
<dbReference type="EMBL" id="JAACJM010000155">
    <property type="protein sequence ID" value="KAF5342817.1"/>
    <property type="molecule type" value="Genomic_DNA"/>
</dbReference>
<evidence type="ECO:0000313" key="2">
    <source>
        <dbReference type="EMBL" id="KAF5342817.1"/>
    </source>
</evidence>
<accession>A0A8H5CLE4</accession>
<proteinExistence type="predicted"/>
<gene>
    <name evidence="2" type="ORF">D9758_013346</name>
</gene>
<keyword evidence="3" id="KW-1185">Reference proteome</keyword>